<accession>A0A9W9VV81</accession>
<dbReference type="GeneID" id="81432960"/>
<reference evidence="2" key="2">
    <citation type="journal article" date="2023" name="IMA Fungus">
        <title>Comparative genomic study of the Penicillium genus elucidates a diverse pangenome and 15 lateral gene transfer events.</title>
        <authorList>
            <person name="Petersen C."/>
            <person name="Sorensen T."/>
            <person name="Nielsen M.R."/>
            <person name="Sondergaard T.E."/>
            <person name="Sorensen J.L."/>
            <person name="Fitzpatrick D.A."/>
            <person name="Frisvad J.C."/>
            <person name="Nielsen K.L."/>
        </authorList>
    </citation>
    <scope>NUCLEOTIDE SEQUENCE</scope>
    <source>
        <strain evidence="2">IBT 29864</strain>
    </source>
</reference>
<proteinExistence type="predicted"/>
<organism evidence="2 3">
    <name type="scientific">Penicillium cataractarum</name>
    <dbReference type="NCBI Taxonomy" id="2100454"/>
    <lineage>
        <taxon>Eukaryota</taxon>
        <taxon>Fungi</taxon>
        <taxon>Dikarya</taxon>
        <taxon>Ascomycota</taxon>
        <taxon>Pezizomycotina</taxon>
        <taxon>Eurotiomycetes</taxon>
        <taxon>Eurotiomycetidae</taxon>
        <taxon>Eurotiales</taxon>
        <taxon>Aspergillaceae</taxon>
        <taxon>Penicillium</taxon>
    </lineage>
</organism>
<protein>
    <submittedName>
        <fullName evidence="2">Uncharacterized protein</fullName>
    </submittedName>
</protein>
<dbReference type="OrthoDB" id="4314155at2759"/>
<dbReference type="EMBL" id="JAPZBS010000001">
    <property type="protein sequence ID" value="KAJ5389784.1"/>
    <property type="molecule type" value="Genomic_DNA"/>
</dbReference>
<comment type="caution">
    <text evidence="2">The sequence shown here is derived from an EMBL/GenBank/DDBJ whole genome shotgun (WGS) entry which is preliminary data.</text>
</comment>
<dbReference type="RefSeq" id="XP_056560512.1">
    <property type="nucleotide sequence ID" value="XM_056693783.1"/>
</dbReference>
<feature type="compositionally biased region" description="Polar residues" evidence="1">
    <location>
        <begin position="254"/>
        <end position="265"/>
    </location>
</feature>
<dbReference type="AlphaFoldDB" id="A0A9W9VV81"/>
<evidence type="ECO:0000313" key="2">
    <source>
        <dbReference type="EMBL" id="KAJ5389784.1"/>
    </source>
</evidence>
<sequence length="295" mass="33598">MFLASSQTEATFAVTSRFSFPQLLLLTCYVALQSSLPARLRDNRELRDLYSRNEDEWYPRIGEEGFSDMKTKIWTATSLETRKDWEWVRDYLLQENLIYGVSVSPQDLREYLCGLLRQIEQVSSESVIALLTPRTAPTPPLSNLKERASLVLVCLSLGVTLTPGDPTPLGSLLTHPNDYQRIGTMIAQLQQSPLFIDDIQPQQLWASLSSLHMILGYHEEVVGCRSAFDRSSYDYIWTVETQEHEIQTSKYTSFKTKRASSSVQHYQKRQKRNTQSPVDPAARSRKQLSGAQASP</sequence>
<feature type="region of interest" description="Disordered" evidence="1">
    <location>
        <begin position="254"/>
        <end position="295"/>
    </location>
</feature>
<name>A0A9W9VV81_9EURO</name>
<evidence type="ECO:0000256" key="1">
    <source>
        <dbReference type="SAM" id="MobiDB-lite"/>
    </source>
</evidence>
<evidence type="ECO:0000313" key="3">
    <source>
        <dbReference type="Proteomes" id="UP001147782"/>
    </source>
</evidence>
<gene>
    <name evidence="2" type="ORF">N7496_000852</name>
</gene>
<keyword evidence="3" id="KW-1185">Reference proteome</keyword>
<reference evidence="2" key="1">
    <citation type="submission" date="2022-11" db="EMBL/GenBank/DDBJ databases">
        <authorList>
            <person name="Petersen C."/>
        </authorList>
    </citation>
    <scope>NUCLEOTIDE SEQUENCE</scope>
    <source>
        <strain evidence="2">IBT 29864</strain>
    </source>
</reference>
<dbReference type="Proteomes" id="UP001147782">
    <property type="component" value="Unassembled WGS sequence"/>
</dbReference>